<sequence>MFQCCSKQFGADCVALSYSASDFNWHRSLLYSVESLFVIHEDDEEREWSIVEKFFRKPACSTGCAASSILSIRLWITFLVEQNRRRVGHLLRDRTSSKAHVEELR</sequence>
<evidence type="ECO:0000313" key="2">
    <source>
        <dbReference type="Proteomes" id="UP001175271"/>
    </source>
</evidence>
<protein>
    <submittedName>
        <fullName evidence="1">Uncharacterized protein</fullName>
    </submittedName>
</protein>
<organism evidence="1 2">
    <name type="scientific">Steinernema hermaphroditum</name>
    <dbReference type="NCBI Taxonomy" id="289476"/>
    <lineage>
        <taxon>Eukaryota</taxon>
        <taxon>Metazoa</taxon>
        <taxon>Ecdysozoa</taxon>
        <taxon>Nematoda</taxon>
        <taxon>Chromadorea</taxon>
        <taxon>Rhabditida</taxon>
        <taxon>Tylenchina</taxon>
        <taxon>Panagrolaimomorpha</taxon>
        <taxon>Strongyloidoidea</taxon>
        <taxon>Steinernematidae</taxon>
        <taxon>Steinernema</taxon>
    </lineage>
</organism>
<accession>A0AA39IL53</accession>
<proteinExistence type="predicted"/>
<dbReference type="Proteomes" id="UP001175271">
    <property type="component" value="Unassembled WGS sequence"/>
</dbReference>
<dbReference type="EMBL" id="JAUCMV010000001">
    <property type="protein sequence ID" value="KAK0426323.1"/>
    <property type="molecule type" value="Genomic_DNA"/>
</dbReference>
<reference evidence="1" key="1">
    <citation type="submission" date="2023-06" db="EMBL/GenBank/DDBJ databases">
        <title>Genomic analysis of the entomopathogenic nematode Steinernema hermaphroditum.</title>
        <authorList>
            <person name="Schwarz E.M."/>
            <person name="Heppert J.K."/>
            <person name="Baniya A."/>
            <person name="Schwartz H.T."/>
            <person name="Tan C.-H."/>
            <person name="Antoshechkin I."/>
            <person name="Sternberg P.W."/>
            <person name="Goodrich-Blair H."/>
            <person name="Dillman A.R."/>
        </authorList>
    </citation>
    <scope>NUCLEOTIDE SEQUENCE</scope>
    <source>
        <strain evidence="1">PS9179</strain>
        <tissue evidence="1">Whole animal</tissue>
    </source>
</reference>
<dbReference type="AlphaFoldDB" id="A0AA39IL53"/>
<comment type="caution">
    <text evidence="1">The sequence shown here is derived from an EMBL/GenBank/DDBJ whole genome shotgun (WGS) entry which is preliminary data.</text>
</comment>
<keyword evidence="2" id="KW-1185">Reference proteome</keyword>
<gene>
    <name evidence="1" type="ORF">QR680_009646</name>
</gene>
<evidence type="ECO:0000313" key="1">
    <source>
        <dbReference type="EMBL" id="KAK0426323.1"/>
    </source>
</evidence>
<name>A0AA39IL53_9BILA</name>